<accession>A0A4S2MTF8</accession>
<evidence type="ECO:0000256" key="1">
    <source>
        <dbReference type="ARBA" id="ARBA00008468"/>
    </source>
</evidence>
<keyword evidence="4" id="KW-1185">Reference proteome</keyword>
<dbReference type="OrthoDB" id="244061at2759"/>
<dbReference type="EMBL" id="ML220129">
    <property type="protein sequence ID" value="TGZ79799.1"/>
    <property type="molecule type" value="Genomic_DNA"/>
</dbReference>
<gene>
    <name evidence="3" type="ORF">EX30DRAFT_372815</name>
</gene>
<dbReference type="GO" id="GO:0031083">
    <property type="term" value="C:BLOC-1 complex"/>
    <property type="evidence" value="ECO:0007669"/>
    <property type="project" value="TreeGrafter"/>
</dbReference>
<reference evidence="3 4" key="1">
    <citation type="submission" date="2019-04" db="EMBL/GenBank/DDBJ databases">
        <title>Comparative genomics and transcriptomics to analyze fruiting body development in filamentous ascomycetes.</title>
        <authorList>
            <consortium name="DOE Joint Genome Institute"/>
            <person name="Lutkenhaus R."/>
            <person name="Traeger S."/>
            <person name="Breuer J."/>
            <person name="Kuo A."/>
            <person name="Lipzen A."/>
            <person name="Pangilinan J."/>
            <person name="Dilworth D."/>
            <person name="Sandor L."/>
            <person name="Poggeler S."/>
            <person name="Barry K."/>
            <person name="Grigoriev I.V."/>
            <person name="Nowrousian M."/>
        </authorList>
    </citation>
    <scope>NUCLEOTIDE SEQUENCE [LARGE SCALE GENOMIC DNA]</scope>
    <source>
        <strain evidence="3 4">CBS 389.68</strain>
    </source>
</reference>
<dbReference type="GO" id="GO:0016197">
    <property type="term" value="P:endosomal transport"/>
    <property type="evidence" value="ECO:0007669"/>
    <property type="project" value="TreeGrafter"/>
</dbReference>
<evidence type="ECO:0000313" key="4">
    <source>
        <dbReference type="Proteomes" id="UP000298138"/>
    </source>
</evidence>
<dbReference type="InParanoid" id="A0A4S2MTF8"/>
<dbReference type="InterPro" id="IPR019269">
    <property type="entry name" value="BLOC1_su2"/>
</dbReference>
<proteinExistence type="inferred from homology"/>
<sequence length="119" mass="13576">MSAVHHIPHQQGEESVPKLDDTIASLENLIRLDTEATIGDLELLVRVNQNAAQRYRAMADAAEGLQTDSDYLSGKYAEVSKYIKQVDELDDRVGELEKVVRELEEWTGELEVKVRRLRR</sequence>
<dbReference type="GO" id="GO:0000930">
    <property type="term" value="C:gamma-tubulin complex"/>
    <property type="evidence" value="ECO:0007669"/>
    <property type="project" value="TreeGrafter"/>
</dbReference>
<comment type="similarity">
    <text evidence="1">Belongs to the BLOC1S2 family.</text>
</comment>
<dbReference type="Proteomes" id="UP000298138">
    <property type="component" value="Unassembled WGS sequence"/>
</dbReference>
<evidence type="ECO:0000256" key="2">
    <source>
        <dbReference type="SAM" id="Coils"/>
    </source>
</evidence>
<evidence type="ECO:0000313" key="3">
    <source>
        <dbReference type="EMBL" id="TGZ79799.1"/>
    </source>
</evidence>
<dbReference type="Gene3D" id="1.20.5.170">
    <property type="match status" value="1"/>
</dbReference>
<dbReference type="GO" id="GO:0032418">
    <property type="term" value="P:lysosome localization"/>
    <property type="evidence" value="ECO:0007669"/>
    <property type="project" value="TreeGrafter"/>
</dbReference>
<dbReference type="PANTHER" id="PTHR46479:SF1">
    <property type="entry name" value="BIOGENESIS OF LYSOSOME-RELATED ORGANELLES COMPLEX 1 SUBUNIT 2"/>
    <property type="match status" value="1"/>
</dbReference>
<dbReference type="AlphaFoldDB" id="A0A4S2MTF8"/>
<dbReference type="GO" id="GO:0043015">
    <property type="term" value="F:gamma-tubulin binding"/>
    <property type="evidence" value="ECO:0007669"/>
    <property type="project" value="TreeGrafter"/>
</dbReference>
<dbReference type="GO" id="GO:0099078">
    <property type="term" value="C:BORC complex"/>
    <property type="evidence" value="ECO:0007669"/>
    <property type="project" value="TreeGrafter"/>
</dbReference>
<feature type="coiled-coil region" evidence="2">
    <location>
        <begin position="79"/>
        <end position="106"/>
    </location>
</feature>
<organism evidence="3 4">
    <name type="scientific">Ascodesmis nigricans</name>
    <dbReference type="NCBI Taxonomy" id="341454"/>
    <lineage>
        <taxon>Eukaryota</taxon>
        <taxon>Fungi</taxon>
        <taxon>Dikarya</taxon>
        <taxon>Ascomycota</taxon>
        <taxon>Pezizomycotina</taxon>
        <taxon>Pezizomycetes</taxon>
        <taxon>Pezizales</taxon>
        <taxon>Ascodesmidaceae</taxon>
        <taxon>Ascodesmis</taxon>
    </lineage>
</organism>
<protein>
    <recommendedName>
        <fullName evidence="5">Biogenesis of lysosome-related organelles complex 1 subunit 2</fullName>
    </recommendedName>
</protein>
<dbReference type="PANTHER" id="PTHR46479">
    <property type="entry name" value="BIOGENESIS OF LYSOSOME-RELATED ORGANELLES COMPLEX 1 SUBUNIT 2"/>
    <property type="match status" value="1"/>
</dbReference>
<dbReference type="Pfam" id="PF10046">
    <property type="entry name" value="BLOC1_2"/>
    <property type="match status" value="1"/>
</dbReference>
<keyword evidence="2" id="KW-0175">Coiled coil</keyword>
<name>A0A4S2MTF8_9PEZI</name>
<evidence type="ECO:0008006" key="5">
    <source>
        <dbReference type="Google" id="ProtNLM"/>
    </source>
</evidence>